<evidence type="ECO:0000256" key="15">
    <source>
        <dbReference type="SAM" id="Phobius"/>
    </source>
</evidence>
<feature type="binding site" evidence="14">
    <location>
        <position position="387"/>
    </location>
    <ligand>
        <name>Zn(2+)</name>
        <dbReference type="ChEBI" id="CHEBI:29105"/>
        <label>2</label>
        <note>catalytic</note>
    </ligand>
</feature>
<evidence type="ECO:0000256" key="8">
    <source>
        <dbReference type="ARBA" id="ARBA00022801"/>
    </source>
</evidence>
<evidence type="ECO:0000313" key="17">
    <source>
        <dbReference type="EMBL" id="KAK1381102.1"/>
    </source>
</evidence>
<feature type="binding site" description="in inhibited form" evidence="14">
    <location>
        <position position="259"/>
    </location>
    <ligand>
        <name>Zn(2+)</name>
        <dbReference type="ChEBI" id="CHEBI:29105"/>
        <label>2</label>
        <note>catalytic</note>
    </ligand>
</feature>
<keyword evidence="10 15" id="KW-1133">Transmembrane helix</keyword>
<accession>A0AAD8IAS3</accession>
<keyword evidence="11" id="KW-0482">Metalloprotease</keyword>
<feature type="binding site" evidence="14">
    <location>
        <position position="358"/>
    </location>
    <ligand>
        <name>Ca(2+)</name>
        <dbReference type="ChEBI" id="CHEBI:29108"/>
        <label>3</label>
    </ligand>
</feature>
<feature type="binding site" evidence="14">
    <location>
        <position position="381"/>
    </location>
    <ligand>
        <name>Zn(2+)</name>
        <dbReference type="ChEBI" id="CHEBI:29105"/>
        <label>2</label>
        <note>catalytic</note>
    </ligand>
</feature>
<keyword evidence="3" id="KW-0813">Transport</keyword>
<dbReference type="PANTHER" id="PTHR45826:SF8">
    <property type="entry name" value="CATIONIC AMINO ACID TRANSPORTER"/>
    <property type="match status" value="1"/>
</dbReference>
<protein>
    <recommendedName>
        <fullName evidence="16">Peptidase metallopeptidase domain-containing protein</fullName>
    </recommendedName>
</protein>
<feature type="domain" description="Peptidase metallopeptidase" evidence="16">
    <location>
        <begin position="276"/>
        <end position="422"/>
    </location>
</feature>
<dbReference type="InterPro" id="IPR036365">
    <property type="entry name" value="PGBD-like_sf"/>
</dbReference>
<feature type="active site" evidence="13">
    <location>
        <position position="378"/>
    </location>
</feature>
<evidence type="ECO:0000256" key="7">
    <source>
        <dbReference type="ARBA" id="ARBA00022723"/>
    </source>
</evidence>
<feature type="transmembrane region" description="Helical" evidence="15">
    <location>
        <begin position="31"/>
        <end position="49"/>
    </location>
</feature>
<evidence type="ECO:0000256" key="13">
    <source>
        <dbReference type="PIRSR" id="PIRSR621190-1"/>
    </source>
</evidence>
<keyword evidence="8" id="KW-0378">Hydrolase</keyword>
<name>A0AAD8IAS3_9APIA</name>
<feature type="transmembrane region" description="Helical" evidence="15">
    <location>
        <begin position="102"/>
        <end position="129"/>
    </location>
</feature>
<dbReference type="InterPro" id="IPR004841">
    <property type="entry name" value="AA-permease/SLC12A_dom"/>
</dbReference>
<evidence type="ECO:0000256" key="11">
    <source>
        <dbReference type="ARBA" id="ARBA00023049"/>
    </source>
</evidence>
<dbReference type="InterPro" id="IPR044566">
    <property type="entry name" value="RMV1-like"/>
</dbReference>
<evidence type="ECO:0000313" key="18">
    <source>
        <dbReference type="Proteomes" id="UP001237642"/>
    </source>
</evidence>
<organism evidence="17 18">
    <name type="scientific">Heracleum sosnowskyi</name>
    <dbReference type="NCBI Taxonomy" id="360622"/>
    <lineage>
        <taxon>Eukaryota</taxon>
        <taxon>Viridiplantae</taxon>
        <taxon>Streptophyta</taxon>
        <taxon>Embryophyta</taxon>
        <taxon>Tracheophyta</taxon>
        <taxon>Spermatophyta</taxon>
        <taxon>Magnoliopsida</taxon>
        <taxon>eudicotyledons</taxon>
        <taxon>Gunneridae</taxon>
        <taxon>Pentapetalae</taxon>
        <taxon>asterids</taxon>
        <taxon>campanulids</taxon>
        <taxon>Apiales</taxon>
        <taxon>Apiaceae</taxon>
        <taxon>Apioideae</taxon>
        <taxon>apioid superclade</taxon>
        <taxon>Tordylieae</taxon>
        <taxon>Tordyliinae</taxon>
        <taxon>Heracleum</taxon>
    </lineage>
</organism>
<keyword evidence="5" id="KW-0645">Protease</keyword>
<dbReference type="SUPFAM" id="SSF55486">
    <property type="entry name" value="Metalloproteases ('zincins'), catalytic domain"/>
    <property type="match status" value="1"/>
</dbReference>
<gene>
    <name evidence="17" type="ORF">POM88_027846</name>
</gene>
<comment type="caution">
    <text evidence="17">The sequence shown here is derived from an EMBL/GenBank/DDBJ whole genome shotgun (WGS) entry which is preliminary data.</text>
</comment>
<comment type="cofactor">
    <cofactor evidence="14">
        <name>Zn(2+)</name>
        <dbReference type="ChEBI" id="CHEBI:29105"/>
    </cofactor>
    <text evidence="14">Binds 2 Zn(2+) ions per subunit.</text>
</comment>
<evidence type="ECO:0000256" key="12">
    <source>
        <dbReference type="ARBA" id="ARBA00023136"/>
    </source>
</evidence>
<feature type="transmembrane region" description="Helical" evidence="15">
    <location>
        <begin position="61"/>
        <end position="81"/>
    </location>
</feature>
<feature type="binding site" evidence="14">
    <location>
        <position position="358"/>
    </location>
    <ligand>
        <name>Ca(2+)</name>
        <dbReference type="ChEBI" id="CHEBI:29108"/>
        <label>1</label>
    </ligand>
</feature>
<keyword evidence="7 14" id="KW-0479">Metal-binding</keyword>
<feature type="binding site" evidence="14">
    <location>
        <position position="336"/>
    </location>
    <ligand>
        <name>Ca(2+)</name>
        <dbReference type="ChEBI" id="CHEBI:29108"/>
        <label>3</label>
    </ligand>
</feature>
<reference evidence="17" key="2">
    <citation type="submission" date="2023-05" db="EMBL/GenBank/DDBJ databases">
        <authorList>
            <person name="Schelkunov M.I."/>
        </authorList>
    </citation>
    <scope>NUCLEOTIDE SEQUENCE</scope>
    <source>
        <strain evidence="17">Hsosn_3</strain>
        <tissue evidence="17">Leaf</tissue>
    </source>
</reference>
<dbReference type="Pfam" id="PF00413">
    <property type="entry name" value="Peptidase_M10"/>
    <property type="match status" value="1"/>
</dbReference>
<evidence type="ECO:0000256" key="4">
    <source>
        <dbReference type="ARBA" id="ARBA00022475"/>
    </source>
</evidence>
<comment type="similarity">
    <text evidence="2">Belongs to the peptidase M10A family. Matrix metalloproteinases (MMPs) subfamily.</text>
</comment>
<feature type="transmembrane region" description="Helical" evidence="15">
    <location>
        <begin position="149"/>
        <end position="180"/>
    </location>
</feature>
<feature type="binding site" evidence="14">
    <location>
        <position position="377"/>
    </location>
    <ligand>
        <name>Zn(2+)</name>
        <dbReference type="ChEBI" id="CHEBI:29105"/>
        <label>2</label>
        <note>catalytic</note>
    </ligand>
</feature>
<dbReference type="Gene3D" id="1.20.1740.10">
    <property type="entry name" value="Amino acid/polyamine transporter I"/>
    <property type="match status" value="1"/>
</dbReference>
<dbReference type="GO" id="GO:0008270">
    <property type="term" value="F:zinc ion binding"/>
    <property type="evidence" value="ECO:0007669"/>
    <property type="project" value="InterPro"/>
</dbReference>
<feature type="binding site" evidence="14">
    <location>
        <position position="335"/>
    </location>
    <ligand>
        <name>Ca(2+)</name>
        <dbReference type="ChEBI" id="CHEBI:29108"/>
        <label>3</label>
    </ligand>
</feature>
<proteinExistence type="inferred from homology"/>
<comment type="cofactor">
    <cofactor evidence="14">
        <name>Ca(2+)</name>
        <dbReference type="ChEBI" id="CHEBI:29108"/>
    </cofactor>
    <text evidence="14">Can bind about 5 Ca(2+) ions per subunit.</text>
</comment>
<keyword evidence="9 14" id="KW-0862">Zinc</keyword>
<dbReference type="SUPFAM" id="SSF47090">
    <property type="entry name" value="PGBD-like"/>
    <property type="match status" value="1"/>
</dbReference>
<keyword evidence="18" id="KW-1185">Reference proteome</keyword>
<dbReference type="GO" id="GO:0022857">
    <property type="term" value="F:transmembrane transporter activity"/>
    <property type="evidence" value="ECO:0007669"/>
    <property type="project" value="InterPro"/>
</dbReference>
<dbReference type="PANTHER" id="PTHR45826">
    <property type="entry name" value="POLYAMINE TRANSPORTER PUT1"/>
    <property type="match status" value="1"/>
</dbReference>
<evidence type="ECO:0000256" key="6">
    <source>
        <dbReference type="ARBA" id="ARBA00022692"/>
    </source>
</evidence>
<evidence type="ECO:0000256" key="3">
    <source>
        <dbReference type="ARBA" id="ARBA00022448"/>
    </source>
</evidence>
<reference evidence="17" key="1">
    <citation type="submission" date="2023-02" db="EMBL/GenBank/DDBJ databases">
        <title>Genome of toxic invasive species Heracleum sosnowskyi carries increased number of genes despite the absence of recent whole-genome duplications.</title>
        <authorList>
            <person name="Schelkunov M."/>
            <person name="Shtratnikova V."/>
            <person name="Makarenko M."/>
            <person name="Klepikova A."/>
            <person name="Omelchenko D."/>
            <person name="Novikova G."/>
            <person name="Obukhova E."/>
            <person name="Bogdanov V."/>
            <person name="Penin A."/>
            <person name="Logacheva M."/>
        </authorList>
    </citation>
    <scope>NUCLEOTIDE SEQUENCE</scope>
    <source>
        <strain evidence="17">Hsosn_3</strain>
        <tissue evidence="17">Leaf</tissue>
    </source>
</reference>
<feature type="binding site" evidence="14">
    <location>
        <position position="355"/>
    </location>
    <ligand>
        <name>Ca(2+)</name>
        <dbReference type="ChEBI" id="CHEBI:29108"/>
        <label>3</label>
    </ligand>
</feature>
<dbReference type="InterPro" id="IPR021190">
    <property type="entry name" value="Pept_M10A"/>
</dbReference>
<dbReference type="GO" id="GO:0031012">
    <property type="term" value="C:extracellular matrix"/>
    <property type="evidence" value="ECO:0007669"/>
    <property type="project" value="InterPro"/>
</dbReference>
<dbReference type="AlphaFoldDB" id="A0AAD8IAS3"/>
<keyword evidence="4" id="KW-1003">Cell membrane</keyword>
<evidence type="ECO:0000259" key="16">
    <source>
        <dbReference type="SMART" id="SM00235"/>
    </source>
</evidence>
<dbReference type="InterPro" id="IPR001818">
    <property type="entry name" value="Pept_M10_metallopeptidase"/>
</dbReference>
<dbReference type="InterPro" id="IPR024079">
    <property type="entry name" value="MetalloPept_cat_dom_sf"/>
</dbReference>
<dbReference type="InterPro" id="IPR002477">
    <property type="entry name" value="Peptidoglycan-bd-like"/>
</dbReference>
<dbReference type="PRINTS" id="PR00138">
    <property type="entry name" value="MATRIXIN"/>
</dbReference>
<evidence type="ECO:0000256" key="10">
    <source>
        <dbReference type="ARBA" id="ARBA00022989"/>
    </source>
</evidence>
<feature type="binding site" evidence="14">
    <location>
        <position position="395"/>
    </location>
    <ligand>
        <name>Zn(2+)</name>
        <dbReference type="ChEBI" id="CHEBI:29105"/>
        <label>2</label>
        <note>catalytic</note>
    </ligand>
</feature>
<dbReference type="GO" id="GO:0006508">
    <property type="term" value="P:proteolysis"/>
    <property type="evidence" value="ECO:0007669"/>
    <property type="project" value="UniProtKB-KW"/>
</dbReference>
<dbReference type="EMBL" id="JAUIZM010000006">
    <property type="protein sequence ID" value="KAK1381102.1"/>
    <property type="molecule type" value="Genomic_DNA"/>
</dbReference>
<dbReference type="GO" id="GO:0004222">
    <property type="term" value="F:metalloendopeptidase activity"/>
    <property type="evidence" value="ECO:0007669"/>
    <property type="project" value="InterPro"/>
</dbReference>
<dbReference type="Pfam" id="PF00324">
    <property type="entry name" value="AA_permease"/>
    <property type="match status" value="1"/>
</dbReference>
<keyword evidence="14" id="KW-0106">Calcium</keyword>
<dbReference type="InterPro" id="IPR006026">
    <property type="entry name" value="Peptidase_Metallo"/>
</dbReference>
<evidence type="ECO:0000256" key="14">
    <source>
        <dbReference type="PIRSR" id="PIRSR621190-2"/>
    </source>
</evidence>
<keyword evidence="6 15" id="KW-0812">Transmembrane</keyword>
<dbReference type="Proteomes" id="UP001237642">
    <property type="component" value="Unassembled WGS sequence"/>
</dbReference>
<dbReference type="GO" id="GO:0005886">
    <property type="term" value="C:plasma membrane"/>
    <property type="evidence" value="ECO:0007669"/>
    <property type="project" value="UniProtKB-SubCell"/>
</dbReference>
<evidence type="ECO:0000256" key="9">
    <source>
        <dbReference type="ARBA" id="ARBA00022833"/>
    </source>
</evidence>
<evidence type="ECO:0000256" key="5">
    <source>
        <dbReference type="ARBA" id="ARBA00022670"/>
    </source>
</evidence>
<dbReference type="SMART" id="SM00235">
    <property type="entry name" value="ZnMc"/>
    <property type="match status" value="1"/>
</dbReference>
<evidence type="ECO:0000256" key="2">
    <source>
        <dbReference type="ARBA" id="ARBA00009614"/>
    </source>
</evidence>
<comment type="subcellular location">
    <subcellularLocation>
        <location evidence="1">Cell membrane</location>
        <topology evidence="1">Multi-pass membrane protein</topology>
    </subcellularLocation>
</comment>
<keyword evidence="12 15" id="KW-0472">Membrane</keyword>
<dbReference type="Gene3D" id="3.40.390.10">
    <property type="entry name" value="Collagenase (Catalytic Domain)"/>
    <property type="match status" value="1"/>
</dbReference>
<evidence type="ECO:0000256" key="1">
    <source>
        <dbReference type="ARBA" id="ARBA00004651"/>
    </source>
</evidence>
<dbReference type="Pfam" id="PF01471">
    <property type="entry name" value="PG_binding_1"/>
    <property type="match status" value="1"/>
</dbReference>
<sequence>MATADATTLAIETETPQSTTIVHSAGKTKKLTLIPLIFLIYFEVAGGPYGEEPVVQAAGPLLEILGFLIFPFIWSIPEALITAELSTAFPGNGGFVIWAHHAFGPFFGCMMGLLKFLSLVTNIAAFPVLCIDYLKKLFPIFSDGKPRNIAISVSTLLLSFLNFTGLAIVGYVAVAIVVYVRFVHWGSRKGDNIEGISKLKKYLQDFGYINSDPSNTNITSNSFDDLLESALKKYQSYYNLDVTGDLDDNTVSLMSQPRCGVPDFPAERPDYTFFPGRPKWWTFDLTVGFAPSVRQDAYLPIGRAIQSWGNVSPFNFSISQVYTNANFKISFVPKDGPGKILASGFAPRDGRLQFDQAENWVNGKVRYGYDIESVGLHELGHVLGLAHTDVKTAVMYPYFSTNFVKNQLQPDDIQGLRDLYNYKA</sequence>